<proteinExistence type="predicted"/>
<dbReference type="PROSITE" id="PS51372">
    <property type="entry name" value="PRD_2"/>
    <property type="match status" value="2"/>
</dbReference>
<dbReference type="InterPro" id="IPR011608">
    <property type="entry name" value="PRD"/>
</dbReference>
<evidence type="ECO:0000313" key="3">
    <source>
        <dbReference type="EMBL" id="UOQ94761.1"/>
    </source>
</evidence>
<keyword evidence="1" id="KW-0677">Repeat</keyword>
<dbReference type="InterPro" id="IPR050661">
    <property type="entry name" value="BglG_antiterminators"/>
</dbReference>
<organism evidence="3 4">
    <name type="scientific">Halobacillus shinanisalinarum</name>
    <dbReference type="NCBI Taxonomy" id="2932258"/>
    <lineage>
        <taxon>Bacteria</taxon>
        <taxon>Bacillati</taxon>
        <taxon>Bacillota</taxon>
        <taxon>Bacilli</taxon>
        <taxon>Bacillales</taxon>
        <taxon>Bacillaceae</taxon>
        <taxon>Halobacillus</taxon>
    </lineage>
</organism>
<accession>A0ABY4H3I0</accession>
<keyword evidence="4" id="KW-1185">Reference proteome</keyword>
<dbReference type="SMART" id="SM01061">
    <property type="entry name" value="CAT_RBD"/>
    <property type="match status" value="1"/>
</dbReference>
<evidence type="ECO:0000259" key="2">
    <source>
        <dbReference type="PROSITE" id="PS51372"/>
    </source>
</evidence>
<dbReference type="SUPFAM" id="SSF63520">
    <property type="entry name" value="PTS-regulatory domain, PRD"/>
    <property type="match status" value="2"/>
</dbReference>
<dbReference type="Pfam" id="PF03123">
    <property type="entry name" value="CAT_RBD"/>
    <property type="match status" value="1"/>
</dbReference>
<reference evidence="3 4" key="1">
    <citation type="submission" date="2022-04" db="EMBL/GenBank/DDBJ databases">
        <title>Halobacillus sp. isolated from saltern.</title>
        <authorList>
            <person name="Won M."/>
            <person name="Lee C.-M."/>
            <person name="Woen H.-Y."/>
            <person name="Kwon S.-W."/>
        </authorList>
    </citation>
    <scope>NUCLEOTIDE SEQUENCE [LARGE SCALE GENOMIC DNA]</scope>
    <source>
        <strain evidence="3 4">SSTM10-2</strain>
    </source>
</reference>
<dbReference type="InterPro" id="IPR036650">
    <property type="entry name" value="CAT_RNA-bd_dom_sf"/>
</dbReference>
<sequence length="282" mass="32494">MEIKKIFNNNVALTEDPTQTEMVVMGKGLAFQKKVGDQIDADKIEKTFITPSESFADKLYELLDEIPYEIISLSKDITDMASNELDTTLNDSLYLALSDHIHFAVGRSKNGLPIKNALMWEVKKFYKAEYQVARKALDMIEHTTGVSLPEDEAASIALHLFNARQDSSGMEETMAMTAIVHDVTSIVKYHYGIDFDEGSMNYNRFITHLRYFAYRILRGELNDDGGNGELYEQVKMQYPEAYECSKKVQAYMEKRYQKQMTKDELTYFMIHIHRVSVREQAK</sequence>
<feature type="domain" description="PRD" evidence="2">
    <location>
        <begin position="65"/>
        <end position="170"/>
    </location>
</feature>
<feature type="domain" description="PRD" evidence="2">
    <location>
        <begin position="171"/>
        <end position="282"/>
    </location>
</feature>
<dbReference type="Pfam" id="PF00874">
    <property type="entry name" value="PRD"/>
    <property type="match status" value="2"/>
</dbReference>
<dbReference type="EMBL" id="CP095074">
    <property type="protein sequence ID" value="UOQ94761.1"/>
    <property type="molecule type" value="Genomic_DNA"/>
</dbReference>
<dbReference type="InterPro" id="IPR036634">
    <property type="entry name" value="PRD_sf"/>
</dbReference>
<dbReference type="RefSeq" id="WP_244754617.1">
    <property type="nucleotide sequence ID" value="NZ_CP095074.1"/>
</dbReference>
<protein>
    <submittedName>
        <fullName evidence="3">PRD domain-containing protein</fullName>
    </submittedName>
</protein>
<dbReference type="PANTHER" id="PTHR30185">
    <property type="entry name" value="CRYPTIC BETA-GLUCOSIDE BGL OPERON ANTITERMINATOR"/>
    <property type="match status" value="1"/>
</dbReference>
<dbReference type="Gene3D" id="1.10.1790.10">
    <property type="entry name" value="PRD domain"/>
    <property type="match status" value="2"/>
</dbReference>
<evidence type="ECO:0000256" key="1">
    <source>
        <dbReference type="ARBA" id="ARBA00022737"/>
    </source>
</evidence>
<dbReference type="PANTHER" id="PTHR30185:SF15">
    <property type="entry name" value="CRYPTIC BETA-GLUCOSIDE BGL OPERON ANTITERMINATOR"/>
    <property type="match status" value="1"/>
</dbReference>
<dbReference type="Gene3D" id="2.30.24.10">
    <property type="entry name" value="CAT RNA-binding domain"/>
    <property type="match status" value="1"/>
</dbReference>
<dbReference type="SUPFAM" id="SSF50151">
    <property type="entry name" value="SacY-like RNA-binding domain"/>
    <property type="match status" value="1"/>
</dbReference>
<dbReference type="InterPro" id="IPR004341">
    <property type="entry name" value="CAT_RNA-bd_dom"/>
</dbReference>
<evidence type="ECO:0000313" key="4">
    <source>
        <dbReference type="Proteomes" id="UP000831880"/>
    </source>
</evidence>
<name>A0ABY4H3I0_9BACI</name>
<dbReference type="NCBIfam" id="NF046042">
    <property type="entry name" value="LicT"/>
    <property type="match status" value="1"/>
</dbReference>
<dbReference type="Proteomes" id="UP000831880">
    <property type="component" value="Chromosome"/>
</dbReference>
<gene>
    <name evidence="3" type="ORF">MUO14_07460</name>
</gene>